<organism evidence="1 2">
    <name type="scientific">Trifolium medium</name>
    <dbReference type="NCBI Taxonomy" id="97028"/>
    <lineage>
        <taxon>Eukaryota</taxon>
        <taxon>Viridiplantae</taxon>
        <taxon>Streptophyta</taxon>
        <taxon>Embryophyta</taxon>
        <taxon>Tracheophyta</taxon>
        <taxon>Spermatophyta</taxon>
        <taxon>Magnoliopsida</taxon>
        <taxon>eudicotyledons</taxon>
        <taxon>Gunneridae</taxon>
        <taxon>Pentapetalae</taxon>
        <taxon>rosids</taxon>
        <taxon>fabids</taxon>
        <taxon>Fabales</taxon>
        <taxon>Fabaceae</taxon>
        <taxon>Papilionoideae</taxon>
        <taxon>50 kb inversion clade</taxon>
        <taxon>NPAAA clade</taxon>
        <taxon>Hologalegina</taxon>
        <taxon>IRL clade</taxon>
        <taxon>Trifolieae</taxon>
        <taxon>Trifolium</taxon>
    </lineage>
</organism>
<comment type="caution">
    <text evidence="1">The sequence shown here is derived from an EMBL/GenBank/DDBJ whole genome shotgun (WGS) entry which is preliminary data.</text>
</comment>
<dbReference type="EMBL" id="LXQA010185782">
    <property type="protein sequence ID" value="MCI31253.1"/>
    <property type="molecule type" value="Genomic_DNA"/>
</dbReference>
<dbReference type="Gene3D" id="2.40.70.10">
    <property type="entry name" value="Acid Proteases"/>
    <property type="match status" value="1"/>
</dbReference>
<feature type="non-terminal residue" evidence="1">
    <location>
        <position position="97"/>
    </location>
</feature>
<evidence type="ECO:0000313" key="2">
    <source>
        <dbReference type="Proteomes" id="UP000265520"/>
    </source>
</evidence>
<protein>
    <recommendedName>
        <fullName evidence="3">Cellular nucleic acid-binding protein</fullName>
    </recommendedName>
</protein>
<dbReference type="InterPro" id="IPR021109">
    <property type="entry name" value="Peptidase_aspartic_dom_sf"/>
</dbReference>
<proteinExistence type="predicted"/>
<dbReference type="Pfam" id="PF08284">
    <property type="entry name" value="RVP_2"/>
    <property type="match status" value="1"/>
</dbReference>
<dbReference type="AlphaFoldDB" id="A0A392R3V8"/>
<accession>A0A392R3V8</accession>
<keyword evidence="2" id="KW-1185">Reference proteome</keyword>
<reference evidence="1 2" key="1">
    <citation type="journal article" date="2018" name="Front. Plant Sci.">
        <title>Red Clover (Trifolium pratense) and Zigzag Clover (T. medium) - A Picture of Genomic Similarities and Differences.</title>
        <authorList>
            <person name="Dluhosova J."/>
            <person name="Istvanek J."/>
            <person name="Nedelnik J."/>
            <person name="Repkova J."/>
        </authorList>
    </citation>
    <scope>NUCLEOTIDE SEQUENCE [LARGE SCALE GENOMIC DNA]</scope>
    <source>
        <strain evidence="2">cv. 10/8</strain>
        <tissue evidence="1">Leaf</tissue>
    </source>
</reference>
<evidence type="ECO:0008006" key="3">
    <source>
        <dbReference type="Google" id="ProtNLM"/>
    </source>
</evidence>
<sequence length="97" mass="10649">MSVTVATGGRVISKRVCQNCPVPVTSKTYFVDLICLPLKDLDVVFGMDWLSDNSVYIGCAEKSIYVPTENTAEESVLCPSDIPIVNEFLDVFPDDIT</sequence>
<dbReference type="Proteomes" id="UP000265520">
    <property type="component" value="Unassembled WGS sequence"/>
</dbReference>
<name>A0A392R3V8_9FABA</name>
<evidence type="ECO:0000313" key="1">
    <source>
        <dbReference type="EMBL" id="MCI31253.1"/>
    </source>
</evidence>